<dbReference type="SUPFAM" id="SSF51735">
    <property type="entry name" value="NAD(P)-binding Rossmann-fold domains"/>
    <property type="match status" value="1"/>
</dbReference>
<dbReference type="InterPro" id="IPR036291">
    <property type="entry name" value="NAD(P)-bd_dom_sf"/>
</dbReference>
<organism evidence="3 4">
    <name type="scientific">Candidatus Kaiserbacteria bacterium RIFCSPHIGHO2_02_FULL_54_22</name>
    <dbReference type="NCBI Taxonomy" id="1798495"/>
    <lineage>
        <taxon>Bacteria</taxon>
        <taxon>Candidatus Kaiseribacteriota</taxon>
    </lineage>
</organism>
<dbReference type="GO" id="GO:0046872">
    <property type="term" value="F:metal ion binding"/>
    <property type="evidence" value="ECO:0007669"/>
    <property type="project" value="InterPro"/>
</dbReference>
<accession>A0A1F6DJ51</accession>
<proteinExistence type="predicted"/>
<evidence type="ECO:0000259" key="2">
    <source>
        <dbReference type="PROSITE" id="PS50975"/>
    </source>
</evidence>
<reference evidence="3 4" key="1">
    <citation type="journal article" date="2016" name="Nat. Commun.">
        <title>Thousands of microbial genomes shed light on interconnected biogeochemical processes in an aquifer system.</title>
        <authorList>
            <person name="Anantharaman K."/>
            <person name="Brown C.T."/>
            <person name="Hug L.A."/>
            <person name="Sharon I."/>
            <person name="Castelle C.J."/>
            <person name="Probst A.J."/>
            <person name="Thomas B.C."/>
            <person name="Singh A."/>
            <person name="Wilkins M.J."/>
            <person name="Karaoz U."/>
            <person name="Brodie E.L."/>
            <person name="Williams K.H."/>
            <person name="Hubbard S.S."/>
            <person name="Banfield J.F."/>
        </authorList>
    </citation>
    <scope>NUCLEOTIDE SEQUENCE [LARGE SCALE GENOMIC DNA]</scope>
</reference>
<dbReference type="Gene3D" id="3.30.470.20">
    <property type="entry name" value="ATP-grasp fold, B domain"/>
    <property type="match status" value="1"/>
</dbReference>
<protein>
    <recommendedName>
        <fullName evidence="2">ATP-grasp domain-containing protein</fullName>
    </recommendedName>
</protein>
<comment type="caution">
    <text evidence="3">The sequence shown here is derived from an EMBL/GenBank/DDBJ whole genome shotgun (WGS) entry which is preliminary data.</text>
</comment>
<evidence type="ECO:0000313" key="3">
    <source>
        <dbReference type="EMBL" id="OGG61479.1"/>
    </source>
</evidence>
<keyword evidence="1" id="KW-0547">Nucleotide-binding</keyword>
<dbReference type="PROSITE" id="PS50975">
    <property type="entry name" value="ATP_GRASP"/>
    <property type="match status" value="1"/>
</dbReference>
<dbReference type="EMBL" id="MFLI01000020">
    <property type="protein sequence ID" value="OGG61479.1"/>
    <property type="molecule type" value="Genomic_DNA"/>
</dbReference>
<feature type="domain" description="ATP-grasp" evidence="2">
    <location>
        <begin position="121"/>
        <end position="314"/>
    </location>
</feature>
<dbReference type="SUPFAM" id="SSF56059">
    <property type="entry name" value="Glutathione synthetase ATP-binding domain-like"/>
    <property type="match status" value="1"/>
</dbReference>
<dbReference type="Pfam" id="PF15632">
    <property type="entry name" value="ATPgrasp_Ter"/>
    <property type="match status" value="1"/>
</dbReference>
<gene>
    <name evidence="3" type="ORF">A3C19_01850</name>
</gene>
<keyword evidence="1" id="KW-0067">ATP-binding</keyword>
<name>A0A1F6DJ51_9BACT</name>
<sequence length="320" mass="35616">MEKYNAILVTGCGGDIGTGLARILRKEGLARTLVGSDIRPDNAGTFVFDICDILPRVNDPRYFEEAERLIKKYTIDVVIPMSEAEIRLWYRSGYTETFAGIPVVIPNSEVFDVAIDKVATAEFLKSLGLLYPWTMLVADGTPRELPCIVKSRGTGDKGGVEIVDEFSVAYFTAKRPGNIWQEYLDGEEYTAGVYGCLDGEIRTIVMKRKLSGGMTGYTMGGEVVDEPEITRVLTELAKALTLKGGINVQLRLTKRGPVVFEINPRFSSTVVFRHKLGFKDLVWSLEEKKRLPASPYLPPKTGTKIYKGYTEYVEGVPNEF</sequence>
<dbReference type="Gene3D" id="3.40.50.20">
    <property type="match status" value="1"/>
</dbReference>
<dbReference type="STRING" id="1798495.A3C19_01850"/>
<dbReference type="Proteomes" id="UP000178532">
    <property type="component" value="Unassembled WGS sequence"/>
</dbReference>
<evidence type="ECO:0000256" key="1">
    <source>
        <dbReference type="PROSITE-ProRule" id="PRU00409"/>
    </source>
</evidence>
<dbReference type="GO" id="GO:0005524">
    <property type="term" value="F:ATP binding"/>
    <property type="evidence" value="ECO:0007669"/>
    <property type="project" value="UniProtKB-UniRule"/>
</dbReference>
<evidence type="ECO:0000313" key="4">
    <source>
        <dbReference type="Proteomes" id="UP000178532"/>
    </source>
</evidence>
<dbReference type="InterPro" id="IPR011761">
    <property type="entry name" value="ATP-grasp"/>
</dbReference>
<dbReference type="AlphaFoldDB" id="A0A1F6DJ51"/>